<comment type="caution">
    <text evidence="3">The sequence shown here is derived from an EMBL/GenBank/DDBJ whole genome shotgun (WGS) entry which is preliminary data.</text>
</comment>
<dbReference type="Gene3D" id="3.30.428.10">
    <property type="entry name" value="HIT-like"/>
    <property type="match status" value="1"/>
</dbReference>
<dbReference type="GO" id="GO:0003824">
    <property type="term" value="F:catalytic activity"/>
    <property type="evidence" value="ECO:0007669"/>
    <property type="project" value="InterPro"/>
</dbReference>
<dbReference type="PROSITE" id="PS51084">
    <property type="entry name" value="HIT_2"/>
    <property type="match status" value="1"/>
</dbReference>
<dbReference type="InterPro" id="IPR011146">
    <property type="entry name" value="HIT-like"/>
</dbReference>
<sequence length="152" mass="17035">MSCIFCDIVAGRAPCHRIWEDEEHLAFLSIYPNTPGFTVVIPKAHYPSYAFAQPDAVLCKLVLATKRVARLLDKALDGVARTGMFFEGYGVDHLHSKLAPMHGTGNDSAFQAVESQLDKYFTCYEGYLSSHDHRRADDERLAELAARIRAFI</sequence>
<gene>
    <name evidence="3" type="ORF">EKG36_04130</name>
</gene>
<dbReference type="OrthoDB" id="9784774at2"/>
<dbReference type="RefSeq" id="WP_126481328.1">
    <property type="nucleotide sequence ID" value="NZ_RXNS01000003.1"/>
</dbReference>
<accession>A0A431V7Y6</accession>
<name>A0A431V7Y6_9GAMM</name>
<dbReference type="SUPFAM" id="SSF54197">
    <property type="entry name" value="HIT-like"/>
    <property type="match status" value="1"/>
</dbReference>
<dbReference type="InterPro" id="IPR036265">
    <property type="entry name" value="HIT-like_sf"/>
</dbReference>
<comment type="caution">
    <text evidence="1">Lacks conserved residue(s) required for the propagation of feature annotation.</text>
</comment>
<dbReference type="PANTHER" id="PTHR46648:SF1">
    <property type="entry name" value="ADENOSINE 5'-MONOPHOSPHORAMIDASE HNT1"/>
    <property type="match status" value="1"/>
</dbReference>
<dbReference type="AlphaFoldDB" id="A0A431V7Y6"/>
<dbReference type="Proteomes" id="UP000267400">
    <property type="component" value="Unassembled WGS sequence"/>
</dbReference>
<proteinExistence type="predicted"/>
<dbReference type="PRINTS" id="PR00332">
    <property type="entry name" value="HISTRIAD"/>
</dbReference>
<evidence type="ECO:0000313" key="4">
    <source>
        <dbReference type="Proteomes" id="UP000267400"/>
    </source>
</evidence>
<dbReference type="GO" id="GO:0009117">
    <property type="term" value="P:nucleotide metabolic process"/>
    <property type="evidence" value="ECO:0007669"/>
    <property type="project" value="TreeGrafter"/>
</dbReference>
<reference evidence="3 4" key="1">
    <citation type="submission" date="2018-12" db="EMBL/GenBank/DDBJ databases">
        <authorList>
            <person name="Yu L."/>
        </authorList>
    </citation>
    <scope>NUCLEOTIDE SEQUENCE [LARGE SCALE GENOMIC DNA]</scope>
    <source>
        <strain evidence="3 4">11S</strain>
    </source>
</reference>
<keyword evidence="4" id="KW-1185">Reference proteome</keyword>
<organism evidence="3 4">
    <name type="scientific">Halomonas nitroreducens</name>
    <dbReference type="NCBI Taxonomy" id="447425"/>
    <lineage>
        <taxon>Bacteria</taxon>
        <taxon>Pseudomonadati</taxon>
        <taxon>Pseudomonadota</taxon>
        <taxon>Gammaproteobacteria</taxon>
        <taxon>Oceanospirillales</taxon>
        <taxon>Halomonadaceae</taxon>
        <taxon>Halomonas</taxon>
    </lineage>
</organism>
<dbReference type="PANTHER" id="PTHR46648">
    <property type="entry name" value="HIT FAMILY PROTEIN 1"/>
    <property type="match status" value="1"/>
</dbReference>
<evidence type="ECO:0000256" key="1">
    <source>
        <dbReference type="PROSITE-ProRule" id="PRU00464"/>
    </source>
</evidence>
<evidence type="ECO:0000313" key="3">
    <source>
        <dbReference type="EMBL" id="RTR05945.1"/>
    </source>
</evidence>
<protein>
    <submittedName>
        <fullName evidence="3">HIT family protein</fullName>
    </submittedName>
</protein>
<dbReference type="Pfam" id="PF01230">
    <property type="entry name" value="HIT"/>
    <property type="match status" value="1"/>
</dbReference>
<dbReference type="EMBL" id="RXNS01000003">
    <property type="protein sequence ID" value="RTR05945.1"/>
    <property type="molecule type" value="Genomic_DNA"/>
</dbReference>
<evidence type="ECO:0000259" key="2">
    <source>
        <dbReference type="PROSITE" id="PS51084"/>
    </source>
</evidence>
<dbReference type="InterPro" id="IPR001310">
    <property type="entry name" value="Histidine_triad_HIT"/>
</dbReference>
<feature type="domain" description="HIT" evidence="2">
    <location>
        <begin position="4"/>
        <end position="110"/>
    </location>
</feature>